<dbReference type="InterPro" id="IPR050534">
    <property type="entry name" value="Coronavir_polyprotein_1ab"/>
</dbReference>
<gene>
    <name evidence="7" type="ORF">ZT1E4_G5500</name>
</gene>
<accession>A0A2H1GCJ0</accession>
<dbReference type="GO" id="GO:0005524">
    <property type="term" value="F:ATP binding"/>
    <property type="evidence" value="ECO:0007669"/>
    <property type="project" value="UniProtKB-KW"/>
</dbReference>
<evidence type="ECO:0000256" key="4">
    <source>
        <dbReference type="ARBA" id="ARBA00022840"/>
    </source>
</evidence>
<evidence type="ECO:0000256" key="3">
    <source>
        <dbReference type="ARBA" id="ARBA00022806"/>
    </source>
</evidence>
<dbReference type="PANTHER" id="PTHR43788:SF8">
    <property type="entry name" value="DNA-BINDING PROTEIN SMUBP-2"/>
    <property type="match status" value="1"/>
</dbReference>
<proteinExistence type="predicted"/>
<evidence type="ECO:0000313" key="7">
    <source>
        <dbReference type="EMBL" id="SMR51281.1"/>
    </source>
</evidence>
<feature type="compositionally biased region" description="Gly residues" evidence="5">
    <location>
        <begin position="1060"/>
        <end position="1089"/>
    </location>
</feature>
<dbReference type="InterPro" id="IPR027417">
    <property type="entry name" value="P-loop_NTPase"/>
</dbReference>
<evidence type="ECO:0000256" key="2">
    <source>
        <dbReference type="ARBA" id="ARBA00022801"/>
    </source>
</evidence>
<keyword evidence="1" id="KW-0547">Nucleotide-binding</keyword>
<evidence type="ECO:0000256" key="1">
    <source>
        <dbReference type="ARBA" id="ARBA00022741"/>
    </source>
</evidence>
<protein>
    <recommendedName>
        <fullName evidence="6">DNA2/NAM7 helicase-like C-terminal domain-containing protein</fullName>
    </recommendedName>
</protein>
<dbReference type="PANTHER" id="PTHR43788">
    <property type="entry name" value="DNA2/NAM7 HELICASE FAMILY MEMBER"/>
    <property type="match status" value="1"/>
</dbReference>
<dbReference type="InterPro" id="IPR041679">
    <property type="entry name" value="DNA2/NAM7-like_C"/>
</dbReference>
<keyword evidence="2" id="KW-0378">Hydrolase</keyword>
<dbReference type="GO" id="GO:0016787">
    <property type="term" value="F:hydrolase activity"/>
    <property type="evidence" value="ECO:0007669"/>
    <property type="project" value="UniProtKB-KW"/>
</dbReference>
<evidence type="ECO:0000313" key="8">
    <source>
        <dbReference type="Proteomes" id="UP000245764"/>
    </source>
</evidence>
<dbReference type="Pfam" id="PF13604">
    <property type="entry name" value="AAA_30"/>
    <property type="match status" value="1"/>
</dbReference>
<sequence>MTDLNDEHGSSSQDAPRHAAQPLNPLEEMRSAIIDRPSTKASALRSLYMLDAPVVENRLLRNLTQVAAPAVRCQIERDGALLPHLDKGINESDYLLFVTFNKLLIAPTLRLECNFSSSSDFADAPYLTLILEFHFCDYGKDGRRISSYAQADGKLSFTSHGATCSGFNNVRSVEHLFGPKEHEVVSLLTQYLEMGPAKQVVLKLYDDLLSRKELQDVRDVRARLPGGDKSLLISVAENREFDAVERSSIDLRPFCHASSVIPETFKAVMCPLESDDTFSTLNEACLQLSHSALLAYGEESEALRLWGEVMHSARLYRCGDMVVLAIMFAEHGTLDNENSTRSRFKLPKALEVKVTSGAPEALIGETGRLLEQNPGLPHHHAFFRIACETYTFREYASNLDRSPQLSRVKLVPHENTFAINAQMATVSDLRDAEQWHTVLLNQRTDELKHHDTTSKATMPDADRQALDQALRACKPWNAEQLQVIESVISAKGMLSVVLGTAGTGKTTLHKALGLYYWCLGYHVLSLAPANKDADHVAAQLTPEELRREFPGWDLSKFEGQFLRLFPGSKDVAIEDMNEDQAAVNVVGHQEGAAVSFRELFIALEEEGKVKGTVKEYSIMQALIRTAEHGGFPDGRPMGVGMSHHWAHLKKMIASYRQDKRTLKYSRSQADFRAYMDCKEELIRRNRFMVTTTGSVRSSEMVGKKETAFRNGFPGNWYKFAGGASRKGVIVLVDEATSDLEINVWSGIVCENWAHAVQGVFLFGDHKQLRPPNKSADRKIQYNYYLKRLDISLPNRLKREGWPCLELKEQYRMHACLSDFPNRMVYHGELRNGPVTHMTLDEVKPGLRAVLTAIITERGLEDDLERLEYQLEASDAKARLHWIEVDGNRVRDRAPWAVKEHTRVVLAQIMPKLCEYFKSRGEKTIDELMIVVAYNYAADLYKEGIRSFCSEHPEFSADDVPRVVTIDSSMGKEACMVIFDGSFQGPQVGFLSEASRVNVAITRCRDVLWIVGGRMNFNGNNRPTNLVQKYHDELEAAGHSHHFTAPPESIQPGGNDHPGDHPGGGGRGGVRGRGFRGGGHGRGGRGIGRGRGGRGRVGHRGGLQHQLGPGGNVGFDDEPF</sequence>
<feature type="region of interest" description="Disordered" evidence="5">
    <location>
        <begin position="1"/>
        <end position="22"/>
    </location>
</feature>
<dbReference type="AlphaFoldDB" id="A0A2H1GCJ0"/>
<keyword evidence="4" id="KW-0067">ATP-binding</keyword>
<dbReference type="Pfam" id="PF13087">
    <property type="entry name" value="AAA_12"/>
    <property type="match status" value="1"/>
</dbReference>
<dbReference type="Proteomes" id="UP000245764">
    <property type="component" value="Chromosome 4"/>
</dbReference>
<evidence type="ECO:0000259" key="6">
    <source>
        <dbReference type="Pfam" id="PF13087"/>
    </source>
</evidence>
<feature type="region of interest" description="Disordered" evidence="5">
    <location>
        <begin position="1041"/>
        <end position="1119"/>
    </location>
</feature>
<reference evidence="8" key="1">
    <citation type="submission" date="2017-05" db="EMBL/GenBank/DDBJ databases">
        <authorList>
            <person name="Song R."/>
            <person name="Chenine A.L."/>
            <person name="Ruprecht R.M."/>
        </authorList>
    </citation>
    <scope>NUCLEOTIDE SEQUENCE [LARGE SCALE GENOMIC DNA]</scope>
</reference>
<dbReference type="EMBL" id="LT854256">
    <property type="protein sequence ID" value="SMR51281.1"/>
    <property type="molecule type" value="Genomic_DNA"/>
</dbReference>
<feature type="domain" description="DNA2/NAM7 helicase-like C-terminal" evidence="6">
    <location>
        <begin position="789"/>
        <end position="1012"/>
    </location>
</feature>
<organism evidence="7 8">
    <name type="scientific">Zymoseptoria tritici ST99CH_1E4</name>
    <dbReference type="NCBI Taxonomy" id="1276532"/>
    <lineage>
        <taxon>Eukaryota</taxon>
        <taxon>Fungi</taxon>
        <taxon>Dikarya</taxon>
        <taxon>Ascomycota</taxon>
        <taxon>Pezizomycotina</taxon>
        <taxon>Dothideomycetes</taxon>
        <taxon>Dothideomycetidae</taxon>
        <taxon>Mycosphaerellales</taxon>
        <taxon>Mycosphaerellaceae</taxon>
        <taxon>Zymoseptoria</taxon>
    </lineage>
</organism>
<dbReference type="Gene3D" id="3.40.50.300">
    <property type="entry name" value="P-loop containing nucleotide triphosphate hydrolases"/>
    <property type="match status" value="2"/>
</dbReference>
<name>A0A2H1GCJ0_ZYMTR</name>
<dbReference type="GO" id="GO:0043139">
    <property type="term" value="F:5'-3' DNA helicase activity"/>
    <property type="evidence" value="ECO:0007669"/>
    <property type="project" value="TreeGrafter"/>
</dbReference>
<keyword evidence="3" id="KW-0347">Helicase</keyword>
<evidence type="ECO:0000256" key="5">
    <source>
        <dbReference type="SAM" id="MobiDB-lite"/>
    </source>
</evidence>
<dbReference type="SUPFAM" id="SSF52540">
    <property type="entry name" value="P-loop containing nucleoside triphosphate hydrolases"/>
    <property type="match status" value="1"/>
</dbReference>